<dbReference type="InterPro" id="IPR026444">
    <property type="entry name" value="Secre_tail"/>
</dbReference>
<dbReference type="Pfam" id="PF18962">
    <property type="entry name" value="Por_Secre_tail"/>
    <property type="match status" value="1"/>
</dbReference>
<organism evidence="2 3">
    <name type="scientific">Hymenobacter ruricola</name>
    <dbReference type="NCBI Taxonomy" id="2791023"/>
    <lineage>
        <taxon>Bacteria</taxon>
        <taxon>Pseudomonadati</taxon>
        <taxon>Bacteroidota</taxon>
        <taxon>Cytophagia</taxon>
        <taxon>Cytophagales</taxon>
        <taxon>Hymenobacteraceae</taxon>
        <taxon>Hymenobacter</taxon>
    </lineage>
</organism>
<dbReference type="InterPro" id="IPR052918">
    <property type="entry name" value="Motility_Chemotaxis_Reg"/>
</dbReference>
<proteinExistence type="predicted"/>
<dbReference type="EMBL" id="JADQDM010000001">
    <property type="protein sequence ID" value="MBF9219579.1"/>
    <property type="molecule type" value="Genomic_DNA"/>
</dbReference>
<dbReference type="NCBIfam" id="TIGR04183">
    <property type="entry name" value="Por_Secre_tail"/>
    <property type="match status" value="1"/>
</dbReference>
<sequence>MKFFSHSSLLLLASMYPIKYIFFLLRGWIASVLLTVLFPISQVHAQVPQWQMVVASDESIGSGNDYSSVTGTAVDANGNLLLTGYFTGSVNFGGLTMTSAGGSDAFVAKWNSTTNSFAWVQQAGGVGNDQATSIAITAAGIYVAGYFGGANAVFGSITLTNGARFASSDSFVAKLTDAGTSGGFIWAQRVGGTGNEYISAIAANGTSIYAVGNFDGTTATFGAANLTNAGAVSSADAFVTKLIDAGNSSSFTWAQRAGGTGNEYAITAAVIGANLYVAGSFASPAVNFGNTTLTNASNAAVPLADGFITRLTDLGTSSSYAWAQQVGGPNLDYVTGLAVSGNNVFMCGAFCSSTVAFGNSTLTNAATNGTRDAFIAKLTDVGAGPAFVWAQRAGGTDNDFANALAVDGTNVYLTGAFAGAAGFGVMGLTAVGSYDVFIAKVVDFGSTSLLEWAQHAGGADDDRASTVTEIGGKVYVGGSVVAPAYFGVQTVTGRGDIVAFLASLTDPTLTATTALRSENIGLFPNPAHGRVSVQVPALNGLATLTVLDALGRAVRTQAAPANARTVLDLGGLAPGLYAVRAEAGGTATTQRLVVE</sequence>
<gene>
    <name evidence="2" type="ORF">I2H31_00570</name>
</gene>
<dbReference type="PANTHER" id="PTHR35580">
    <property type="entry name" value="CELL SURFACE GLYCOPROTEIN (S-LAYER PROTEIN)-LIKE PROTEIN"/>
    <property type="match status" value="1"/>
</dbReference>
<dbReference type="Proteomes" id="UP000618931">
    <property type="component" value="Unassembled WGS sequence"/>
</dbReference>
<name>A0ABS0HY05_9BACT</name>
<evidence type="ECO:0000313" key="3">
    <source>
        <dbReference type="Proteomes" id="UP000618931"/>
    </source>
</evidence>
<dbReference type="RefSeq" id="WP_196291051.1">
    <property type="nucleotide sequence ID" value="NZ_JADQDM010000001.1"/>
</dbReference>
<evidence type="ECO:0000313" key="2">
    <source>
        <dbReference type="EMBL" id="MBF9219579.1"/>
    </source>
</evidence>
<keyword evidence="3" id="KW-1185">Reference proteome</keyword>
<comment type="caution">
    <text evidence="2">The sequence shown here is derived from an EMBL/GenBank/DDBJ whole genome shotgun (WGS) entry which is preliminary data.</text>
</comment>
<reference evidence="2 3" key="1">
    <citation type="submission" date="2020-11" db="EMBL/GenBank/DDBJ databases">
        <authorList>
            <person name="Kim M.K."/>
        </authorList>
    </citation>
    <scope>NUCLEOTIDE SEQUENCE [LARGE SCALE GENOMIC DNA]</scope>
    <source>
        <strain evidence="2 3">BT662</strain>
    </source>
</reference>
<dbReference type="PANTHER" id="PTHR35580:SF1">
    <property type="entry name" value="PHYTASE-LIKE DOMAIN-CONTAINING PROTEIN"/>
    <property type="match status" value="1"/>
</dbReference>
<feature type="domain" description="Secretion system C-terminal sorting" evidence="1">
    <location>
        <begin position="522"/>
        <end position="594"/>
    </location>
</feature>
<evidence type="ECO:0000259" key="1">
    <source>
        <dbReference type="Pfam" id="PF18962"/>
    </source>
</evidence>
<accession>A0ABS0HY05</accession>
<protein>
    <submittedName>
        <fullName evidence="2">T9SS type A sorting domain-containing protein</fullName>
    </submittedName>
</protein>